<name>A0A6G0ZFY8_APHCR</name>
<dbReference type="AlphaFoldDB" id="A0A6G0ZFY8"/>
<proteinExistence type="predicted"/>
<protein>
    <submittedName>
        <fullName evidence="1">Mucin-17-like</fullName>
    </submittedName>
</protein>
<gene>
    <name evidence="1" type="ORF">FWK35_00038692</name>
</gene>
<dbReference type="EMBL" id="VUJU01000572">
    <property type="protein sequence ID" value="KAF0769583.1"/>
    <property type="molecule type" value="Genomic_DNA"/>
</dbReference>
<keyword evidence="2" id="KW-1185">Reference proteome</keyword>
<dbReference type="Proteomes" id="UP000478052">
    <property type="component" value="Unassembled WGS sequence"/>
</dbReference>
<organism evidence="1 2">
    <name type="scientific">Aphis craccivora</name>
    <name type="common">Cowpea aphid</name>
    <dbReference type="NCBI Taxonomy" id="307492"/>
    <lineage>
        <taxon>Eukaryota</taxon>
        <taxon>Metazoa</taxon>
        <taxon>Ecdysozoa</taxon>
        <taxon>Arthropoda</taxon>
        <taxon>Hexapoda</taxon>
        <taxon>Insecta</taxon>
        <taxon>Pterygota</taxon>
        <taxon>Neoptera</taxon>
        <taxon>Paraneoptera</taxon>
        <taxon>Hemiptera</taxon>
        <taxon>Sternorrhyncha</taxon>
        <taxon>Aphidomorpha</taxon>
        <taxon>Aphidoidea</taxon>
        <taxon>Aphididae</taxon>
        <taxon>Aphidini</taxon>
        <taxon>Aphis</taxon>
        <taxon>Aphis</taxon>
    </lineage>
</organism>
<evidence type="ECO:0000313" key="1">
    <source>
        <dbReference type="EMBL" id="KAF0769583.1"/>
    </source>
</evidence>
<sequence length="294" mass="31722">MDPISDDIEGDTYRPDVEKIITSTCEIETPGAEIKNVELAVPVVSPEEEPILTTAPSVELMTEAISSAETETNAPVKTITSDIETPGPEIENIELAQPVVCPEENSISTSVETLTYVIIETPGLEMDNDEMVVPVVSPGEEPILTPAPSAELMTEVIGFVETETNAPVETSTNEIIETLGSEMENVKMVDPVVTTDEKLILTPAPSTELMTEAISFVETDTNAPVETNITSDIETPGPEVKKVEVAPPAVCPVEKTILSRSEESDKETTIIDTDKTVPSRKKKSRFLSALRRGL</sequence>
<evidence type="ECO:0000313" key="2">
    <source>
        <dbReference type="Proteomes" id="UP000478052"/>
    </source>
</evidence>
<accession>A0A6G0ZFY8</accession>
<feature type="non-terminal residue" evidence="1">
    <location>
        <position position="294"/>
    </location>
</feature>
<reference evidence="1 2" key="1">
    <citation type="submission" date="2019-08" db="EMBL/GenBank/DDBJ databases">
        <title>Whole genome of Aphis craccivora.</title>
        <authorList>
            <person name="Voronova N.V."/>
            <person name="Shulinski R.S."/>
            <person name="Bandarenka Y.V."/>
            <person name="Zhorov D.G."/>
            <person name="Warner D."/>
        </authorList>
    </citation>
    <scope>NUCLEOTIDE SEQUENCE [LARGE SCALE GENOMIC DNA]</scope>
    <source>
        <strain evidence="1">180601</strain>
        <tissue evidence="1">Whole Body</tissue>
    </source>
</reference>
<comment type="caution">
    <text evidence="1">The sequence shown here is derived from an EMBL/GenBank/DDBJ whole genome shotgun (WGS) entry which is preliminary data.</text>
</comment>